<dbReference type="InterPro" id="IPR038152">
    <property type="entry name" value="Carbam_trans_C_sf"/>
</dbReference>
<dbReference type="RefSeq" id="WP_093429108.1">
    <property type="nucleotide sequence ID" value="NZ_FOMJ01000010.1"/>
</dbReference>
<dbReference type="InterPro" id="IPR031730">
    <property type="entry name" value="Carbam_trans_C"/>
</dbReference>
<name>A0A1I1VV29_9GAMM</name>
<dbReference type="AlphaFoldDB" id="A0A1I1VV29"/>
<evidence type="ECO:0000259" key="3">
    <source>
        <dbReference type="Pfam" id="PF16861"/>
    </source>
</evidence>
<dbReference type="Gene3D" id="3.30.420.40">
    <property type="match status" value="2"/>
</dbReference>
<evidence type="ECO:0000256" key="1">
    <source>
        <dbReference type="ARBA" id="ARBA00006129"/>
    </source>
</evidence>
<feature type="domain" description="Carbamoyltransferase C-terminal" evidence="3">
    <location>
        <begin position="393"/>
        <end position="562"/>
    </location>
</feature>
<organism evidence="4 5">
    <name type="scientific">Thiohalospira halophila DSM 15071</name>
    <dbReference type="NCBI Taxonomy" id="1123397"/>
    <lineage>
        <taxon>Bacteria</taxon>
        <taxon>Pseudomonadati</taxon>
        <taxon>Pseudomonadota</taxon>
        <taxon>Gammaproteobacteria</taxon>
        <taxon>Thiohalospirales</taxon>
        <taxon>Thiohalospiraceae</taxon>
        <taxon>Thiohalospira</taxon>
    </lineage>
</organism>
<dbReference type="Gene3D" id="3.90.870.20">
    <property type="entry name" value="Carbamoyltransferase, C-terminal domain"/>
    <property type="match status" value="1"/>
</dbReference>
<dbReference type="Proteomes" id="UP000198611">
    <property type="component" value="Unassembled WGS sequence"/>
</dbReference>
<dbReference type="STRING" id="1123397.SAMN05660831_02499"/>
<dbReference type="CDD" id="cd24098">
    <property type="entry name" value="ASKHA_NBD_TobZ_N"/>
    <property type="match status" value="1"/>
</dbReference>
<dbReference type="GO" id="GO:0016740">
    <property type="term" value="F:transferase activity"/>
    <property type="evidence" value="ECO:0007669"/>
    <property type="project" value="UniProtKB-KW"/>
</dbReference>
<dbReference type="InterPro" id="IPR043129">
    <property type="entry name" value="ATPase_NBD"/>
</dbReference>
<dbReference type="InterPro" id="IPR051338">
    <property type="entry name" value="NodU/CmcH_Carbamoyltrnsfr"/>
</dbReference>
<dbReference type="OrthoDB" id="9780777at2"/>
<evidence type="ECO:0000259" key="2">
    <source>
        <dbReference type="Pfam" id="PF02543"/>
    </source>
</evidence>
<accession>A0A1I1VV29</accession>
<dbReference type="PANTHER" id="PTHR34847">
    <property type="entry name" value="NODULATION PROTEIN U"/>
    <property type="match status" value="1"/>
</dbReference>
<proteinExistence type="inferred from homology"/>
<dbReference type="PANTHER" id="PTHR34847:SF1">
    <property type="entry name" value="NODULATION PROTEIN U"/>
    <property type="match status" value="1"/>
</dbReference>
<dbReference type="InterPro" id="IPR003696">
    <property type="entry name" value="Carbtransf_dom"/>
</dbReference>
<keyword evidence="5" id="KW-1185">Reference proteome</keyword>
<dbReference type="EMBL" id="FOMJ01000010">
    <property type="protein sequence ID" value="SFD86695.1"/>
    <property type="molecule type" value="Genomic_DNA"/>
</dbReference>
<protein>
    <submittedName>
        <fullName evidence="4">Carbamoyltransferase</fullName>
    </submittedName>
</protein>
<comment type="similarity">
    <text evidence="1">Belongs to the NodU/CmcH family.</text>
</comment>
<keyword evidence="4" id="KW-0808">Transferase</keyword>
<dbReference type="Pfam" id="PF16861">
    <property type="entry name" value="Carbam_trans_C"/>
    <property type="match status" value="1"/>
</dbReference>
<evidence type="ECO:0000313" key="5">
    <source>
        <dbReference type="Proteomes" id="UP000198611"/>
    </source>
</evidence>
<dbReference type="SUPFAM" id="SSF53067">
    <property type="entry name" value="Actin-like ATPase domain"/>
    <property type="match status" value="1"/>
</dbReference>
<sequence>MVILGLNYAFHDSTACLVRDGELVIAIEEERLTRDKHTAAFPQRAIDRCLKEAGLTYEDIDHVAVAFDPRLDLGRKALYPLRHPRALKGFASHEWRTVVQKPRYLRRWMAQTWPNPAQRPRLHAVGHHMAHVAGSFFICPWEEAALLSLDGSGEWATGLIGQGRGTDVEVFRESYFPMSLGSVYEAATEFCGFQPNYDEGKTMGLAPLGDPERFIDAARDTVWVEPDGAVRVDLGWFDYPDWKGHRYGEKFVRVFGQPRRKGEEFQQHHLDVAAAFQQVMEERGLELAGILRRWTDHRHLVVAGGVALNSVMNGRLVREAGFDDIYVMPAAGDNGTAIGAAYWVWNRELGRPRNFVHMDPYIGNGYDDAAIQAVLAECKLPAERDEDVVGTAARLLHEGKIIGWFQGRMEIGPRALGNRSILADPTRADTKDRVNAEVKHREAYRPFAPSVPAEHKEKWFETEVEAPFMLKVCDVRPEAREQIPAVTHVDGSARLQTVSKETNPRYHELLERFGELSGIPVVLNTSFNIMGEPMVESPWDAIRCFYSTGLDALVLGDYVLTK</sequence>
<dbReference type="Pfam" id="PF02543">
    <property type="entry name" value="Carbam_trans_N"/>
    <property type="match status" value="1"/>
</dbReference>
<reference evidence="4 5" key="1">
    <citation type="submission" date="2016-10" db="EMBL/GenBank/DDBJ databases">
        <authorList>
            <person name="de Groot N.N."/>
        </authorList>
    </citation>
    <scope>NUCLEOTIDE SEQUENCE [LARGE SCALE GENOMIC DNA]</scope>
    <source>
        <strain evidence="4 5">HL3</strain>
    </source>
</reference>
<evidence type="ECO:0000313" key="4">
    <source>
        <dbReference type="EMBL" id="SFD86695.1"/>
    </source>
</evidence>
<gene>
    <name evidence="4" type="ORF">SAMN05660831_02499</name>
</gene>
<feature type="domain" description="Carbamoyltransferase" evidence="2">
    <location>
        <begin position="3"/>
        <end position="341"/>
    </location>
</feature>